<comment type="subcellular location">
    <subcellularLocation>
        <location evidence="1">Cell envelope</location>
    </subcellularLocation>
</comment>
<dbReference type="PANTHER" id="PTHR30158">
    <property type="entry name" value="ACRA/E-RELATED COMPONENT OF DRUG EFFLUX TRANSPORTER"/>
    <property type="match status" value="1"/>
</dbReference>
<keyword evidence="4" id="KW-0732">Signal</keyword>
<feature type="domain" description="Multidrug resistance protein MdtA-like beta-barrel" evidence="6">
    <location>
        <begin position="205"/>
        <end position="292"/>
    </location>
</feature>
<dbReference type="EMBL" id="CP053452">
    <property type="protein sequence ID" value="QJW97324.1"/>
    <property type="molecule type" value="Genomic_DNA"/>
</dbReference>
<dbReference type="Gene3D" id="2.40.50.100">
    <property type="match status" value="1"/>
</dbReference>
<dbReference type="Gene3D" id="3.30.70.1430">
    <property type="entry name" value="Multidrug efflux transporter AcrB pore domain"/>
    <property type="match status" value="2"/>
</dbReference>
<dbReference type="GO" id="GO:0046677">
    <property type="term" value="P:response to antibiotic"/>
    <property type="evidence" value="ECO:0007669"/>
    <property type="project" value="TreeGrafter"/>
</dbReference>
<dbReference type="InterPro" id="IPR058626">
    <property type="entry name" value="MdtA-like_b-barrel"/>
</dbReference>
<dbReference type="Gene3D" id="3.30.70.1320">
    <property type="entry name" value="Multidrug efflux transporter AcrB pore domain like"/>
    <property type="match status" value="1"/>
</dbReference>
<reference evidence="9" key="1">
    <citation type="submission" date="2020-05" db="EMBL/GenBank/DDBJ databases">
        <title>Frigoriglobus tundricola gen. nov., sp. nov., a psychrotolerant cellulolytic planctomycete of the family Gemmataceae with two divergent copies of 16S rRNA gene.</title>
        <authorList>
            <person name="Kulichevskaya I.S."/>
            <person name="Ivanova A.A."/>
            <person name="Naumoff D.G."/>
            <person name="Beletsky A.V."/>
            <person name="Rijpstra W.I.C."/>
            <person name="Sinninghe Damste J.S."/>
            <person name="Mardanov A.V."/>
            <person name="Ravin N.V."/>
            <person name="Dedysh S.N."/>
        </authorList>
    </citation>
    <scope>NUCLEOTIDE SEQUENCE [LARGE SCALE GENOMIC DNA]</scope>
    <source>
        <strain evidence="9">PL17</strain>
    </source>
</reference>
<dbReference type="Pfam" id="PF00873">
    <property type="entry name" value="ACR_tran"/>
    <property type="match status" value="2"/>
</dbReference>
<dbReference type="InterPro" id="IPR006143">
    <property type="entry name" value="RND_pump_MFP"/>
</dbReference>
<dbReference type="PANTHER" id="PTHR30158:SF10">
    <property type="entry name" value="CATION EFFLUX PUMP"/>
    <property type="match status" value="1"/>
</dbReference>
<evidence type="ECO:0000256" key="2">
    <source>
        <dbReference type="ARBA" id="ARBA00009477"/>
    </source>
</evidence>
<dbReference type="Gene3D" id="1.10.287.470">
    <property type="entry name" value="Helix hairpin bin"/>
    <property type="match status" value="1"/>
</dbReference>
<feature type="region of interest" description="Disordered" evidence="3">
    <location>
        <begin position="368"/>
        <end position="390"/>
    </location>
</feature>
<keyword evidence="9" id="KW-1185">Reference proteome</keyword>
<dbReference type="Gene3D" id="2.40.420.20">
    <property type="match status" value="1"/>
</dbReference>
<dbReference type="FunFam" id="2.40.420.20:FF:000001">
    <property type="entry name" value="Efflux RND transporter periplasmic adaptor subunit"/>
    <property type="match status" value="1"/>
</dbReference>
<evidence type="ECO:0000256" key="4">
    <source>
        <dbReference type="SAM" id="SignalP"/>
    </source>
</evidence>
<dbReference type="SUPFAM" id="SSF82714">
    <property type="entry name" value="Multidrug efflux transporter AcrB TolC docking domain, DN and DC subdomains"/>
    <property type="match status" value="2"/>
</dbReference>
<dbReference type="InterPro" id="IPR058625">
    <property type="entry name" value="MdtA-like_BSH"/>
</dbReference>
<evidence type="ECO:0000259" key="7">
    <source>
        <dbReference type="Pfam" id="PF25967"/>
    </source>
</evidence>
<dbReference type="GO" id="GO:0005886">
    <property type="term" value="C:plasma membrane"/>
    <property type="evidence" value="ECO:0007669"/>
    <property type="project" value="TreeGrafter"/>
</dbReference>
<evidence type="ECO:0000256" key="1">
    <source>
        <dbReference type="ARBA" id="ARBA00004196"/>
    </source>
</evidence>
<evidence type="ECO:0000313" key="8">
    <source>
        <dbReference type="EMBL" id="QJW97324.1"/>
    </source>
</evidence>
<feature type="domain" description="Multidrug resistance protein MdtA-like barrel-sandwich hybrid" evidence="5">
    <location>
        <begin position="57"/>
        <end position="199"/>
    </location>
</feature>
<proteinExistence type="inferred from homology"/>
<feature type="domain" description="Multidrug resistance protein MdtA-like C-terminal permuted SH3" evidence="7">
    <location>
        <begin position="309"/>
        <end position="356"/>
    </location>
</feature>
<dbReference type="InterPro" id="IPR058627">
    <property type="entry name" value="MdtA-like_C"/>
</dbReference>
<dbReference type="Gene3D" id="2.40.30.170">
    <property type="match status" value="1"/>
</dbReference>
<dbReference type="SUPFAM" id="SSF111369">
    <property type="entry name" value="HlyD-like secretion proteins"/>
    <property type="match status" value="1"/>
</dbReference>
<evidence type="ECO:0000259" key="5">
    <source>
        <dbReference type="Pfam" id="PF25917"/>
    </source>
</evidence>
<evidence type="ECO:0000313" key="9">
    <source>
        <dbReference type="Proteomes" id="UP000503447"/>
    </source>
</evidence>
<gene>
    <name evidence="8" type="ORF">FTUN_4894</name>
</gene>
<evidence type="ECO:0000259" key="6">
    <source>
        <dbReference type="Pfam" id="PF25944"/>
    </source>
</evidence>
<sequence length="964" mass="104720">MNDRARRLGLTCFVLLAVGTVRSAEEPAKTPDVPVARPVVREVTDYEDFTGRTEASRSVELRPRVTGYLTKTSFKEGDRVKDGDVLFEIDPRLCRAQLDQALARVARSTAALKRVRAALARDRAAAKAVPGSISQEQLDEREGAVQEAEADVTVSEANVTLHKLNLSFCKVAAPVSGRIGRCLVDPGNLVQQDQTQLATIVVSSPIYVSFDIDERTFIRLWRAIKRDKVERDTFPVAVGLADEEGFPRSGVTDFTANTIDLDTGTLRVRATLANTDGLLVPGMFVRVRLAMGAPYKAPLVSDRAIASDQGLKFVYVVDAENKVQYRRVALGQLQSDGLRAITKGLEPDDRVVTGRLTGLRPGMTVRPREAAAPVPKLPEKTDEPPSVRGQAGPGILVEATYPGASARVVSDSVRWPIEQQVAGLEKIRSLRSRCARDGKYALDINFVPGTDLGQAQVLVQNRASLASPLLPTAVQEAGITVGTGTAGVLLIVNLVSPREEHKQPYLGHYAHIQLKDELARVRGVGKVALLGTSDLGLRIQIDPDRLAALNLNTEDVARVLRKENRLELADSEKLGNLIVKADGERRGVRVRDVARVELGAGRPQSEALWDGKPVATLVVHLTGEIAPRRVRAALQERLDDLRLRLPKGLDLDVTFDFTANLDAFERPASAEYLVFDLDVPAASTEGTEQVLERSEALLRRVPGVRSVLALSANPFDLFGGRPCLLARLSPADARKATRAEIIKAARTRLGALEEVTVRVRDLSAGGFPRCGYPIDLVLNGPDLVEVQNWADQLTERLRQSKAFTDVWANPDSVPRPGRLVDVNRELAAARGVALADVFSTIDAYSGAVPVNHFNSFGRMWPVEIRTQARSGDWAAGLGKLKVRNAKGLMVPLASVVRVREVEEPLALDFFELRPTVEITANPESGVTVAAAQKACTALADEVRKELGLSGDYRLTWLTGGASGK</sequence>
<evidence type="ECO:0000256" key="3">
    <source>
        <dbReference type="SAM" id="MobiDB-lite"/>
    </source>
</evidence>
<organism evidence="8 9">
    <name type="scientific">Frigoriglobus tundricola</name>
    <dbReference type="NCBI Taxonomy" id="2774151"/>
    <lineage>
        <taxon>Bacteria</taxon>
        <taxon>Pseudomonadati</taxon>
        <taxon>Planctomycetota</taxon>
        <taxon>Planctomycetia</taxon>
        <taxon>Gemmatales</taxon>
        <taxon>Gemmataceae</taxon>
        <taxon>Frigoriglobus</taxon>
    </lineage>
</organism>
<dbReference type="NCBIfam" id="TIGR01730">
    <property type="entry name" value="RND_mfp"/>
    <property type="match status" value="1"/>
</dbReference>
<accession>A0A6M5YV39</accession>
<dbReference type="InterPro" id="IPR027463">
    <property type="entry name" value="AcrB_DN_DC_subdom"/>
</dbReference>
<dbReference type="KEGG" id="ftj:FTUN_4894"/>
<dbReference type="Pfam" id="PF25967">
    <property type="entry name" value="RND-MFP_C"/>
    <property type="match status" value="1"/>
</dbReference>
<dbReference type="GO" id="GO:0030313">
    <property type="term" value="C:cell envelope"/>
    <property type="evidence" value="ECO:0007669"/>
    <property type="project" value="UniProtKB-SubCell"/>
</dbReference>
<dbReference type="GO" id="GO:0022857">
    <property type="term" value="F:transmembrane transporter activity"/>
    <property type="evidence" value="ECO:0007669"/>
    <property type="project" value="InterPro"/>
</dbReference>
<name>A0A6M5YV39_9BACT</name>
<feature type="signal peptide" evidence="4">
    <location>
        <begin position="1"/>
        <end position="23"/>
    </location>
</feature>
<comment type="similarity">
    <text evidence="2">Belongs to the membrane fusion protein (MFP) (TC 8.A.1) family.</text>
</comment>
<dbReference type="Pfam" id="PF25917">
    <property type="entry name" value="BSH_RND"/>
    <property type="match status" value="1"/>
</dbReference>
<dbReference type="Pfam" id="PF25944">
    <property type="entry name" value="Beta-barrel_RND"/>
    <property type="match status" value="1"/>
</dbReference>
<dbReference type="Gene3D" id="3.30.2090.10">
    <property type="entry name" value="Multidrug efflux transporter AcrB TolC docking domain, DN and DC subdomains"/>
    <property type="match status" value="2"/>
</dbReference>
<dbReference type="RefSeq" id="WP_171472714.1">
    <property type="nucleotide sequence ID" value="NZ_CP053452.2"/>
</dbReference>
<dbReference type="Gene3D" id="3.30.70.1440">
    <property type="entry name" value="Multidrug efflux transporter AcrB pore domain"/>
    <property type="match status" value="1"/>
</dbReference>
<protein>
    <submittedName>
        <fullName evidence="8">Uncharacterized protein</fullName>
    </submittedName>
</protein>
<dbReference type="InterPro" id="IPR001036">
    <property type="entry name" value="Acrflvin-R"/>
</dbReference>
<feature type="chain" id="PRO_5027078443" evidence="4">
    <location>
        <begin position="24"/>
        <end position="964"/>
    </location>
</feature>
<dbReference type="SUPFAM" id="SSF82693">
    <property type="entry name" value="Multidrug efflux transporter AcrB pore domain, PN1, PN2, PC1 and PC2 subdomains"/>
    <property type="match status" value="2"/>
</dbReference>
<dbReference type="AlphaFoldDB" id="A0A6M5YV39"/>
<dbReference type="Proteomes" id="UP000503447">
    <property type="component" value="Chromosome"/>
</dbReference>